<keyword evidence="2" id="KW-1185">Reference proteome</keyword>
<gene>
    <name evidence="1" type="ordered locus">PD_1328</name>
</gene>
<accession>Q87BX0</accession>
<protein>
    <submittedName>
        <fullName evidence="1">Phage-related protein</fullName>
    </submittedName>
</protein>
<dbReference type="Proteomes" id="UP000002516">
    <property type="component" value="Chromosome"/>
</dbReference>
<dbReference type="AntiFam" id="ANF00012">
    <property type="entry name" value="tRNA translation"/>
</dbReference>
<evidence type="ECO:0000313" key="1">
    <source>
        <dbReference type="EMBL" id="AAO29175.1"/>
    </source>
</evidence>
<sequence>MLLALLTPIWASCAPVNKSNIDKIAQPIDFIGAGNEARTRDLNLGKVALYQLSYSRLGHEILHA</sequence>
<dbReference type="AlphaFoldDB" id="Q87BX0"/>
<dbReference type="KEGG" id="xft:PD_1328"/>
<name>Q87BX0_XYLFT</name>
<dbReference type="HOGENOM" id="CLU_2866875_0_0_6"/>
<evidence type="ECO:0000313" key="2">
    <source>
        <dbReference type="Proteomes" id="UP000002516"/>
    </source>
</evidence>
<proteinExistence type="predicted"/>
<dbReference type="EMBL" id="AE009442">
    <property type="protein sequence ID" value="AAO29175.1"/>
    <property type="molecule type" value="Genomic_DNA"/>
</dbReference>
<reference evidence="1 2" key="1">
    <citation type="journal article" date="2003" name="J. Bacteriol.">
        <title>Comparative analyses of the complete genome sequences of Pierce's disease and citrus variegated chlorosis strains of Xylella fastidiosa.</title>
        <authorList>
            <person name="Van Sluys M.A."/>
            <person name="de Oliveira M.C."/>
            <person name="Monteiro-Vitorello C.B."/>
            <person name="Miyaki C.Y."/>
            <person name="Furlan L.R."/>
            <person name="Camargo L.E."/>
            <person name="da Silva A.C."/>
            <person name="Moon D.H."/>
            <person name="Takita M.A."/>
            <person name="Lemos E.G."/>
            <person name="Machado M.A."/>
            <person name="Ferro M.I."/>
            <person name="da Silva F.R."/>
            <person name="Goldman M.H."/>
            <person name="Goldman G.H."/>
            <person name="Lemos M.V."/>
            <person name="El-Dorry H."/>
            <person name="Tsai S.M."/>
            <person name="Carrer H."/>
            <person name="Carraro D.M."/>
            <person name="de Oliveira R.C."/>
            <person name="Nunes L.R."/>
            <person name="Siqueira W.J."/>
            <person name="Coutinho L.L."/>
            <person name="Kimura E.T."/>
            <person name="Ferro E.S."/>
            <person name="Harakava R."/>
            <person name="Kuramae E.E."/>
            <person name="Marino C.L."/>
            <person name="Giglioti E."/>
            <person name="Abreu I.L."/>
            <person name="Alves L.M."/>
            <person name="do Amaral A.M."/>
            <person name="Baia G.S."/>
            <person name="Blanco S.R."/>
            <person name="Brito M.S."/>
            <person name="Cannavan F.S."/>
            <person name="Celestino A.V."/>
            <person name="da Cunha A.F."/>
            <person name="Fenille R.C."/>
            <person name="Ferro J.A."/>
            <person name="Formighieri E.F."/>
            <person name="Kishi L.T."/>
            <person name="Leoni S.G."/>
            <person name="Oliveira A.R."/>
            <person name="Rosa V.E.Jr."/>
            <person name="Sassaki F.T."/>
            <person name="Sena J.A."/>
            <person name="de Souza A.A."/>
            <person name="Truffi D."/>
            <person name="Tsukumo F."/>
            <person name="Yanai G.M."/>
            <person name="Zaros L.G."/>
            <person name="Civerolo E.L."/>
            <person name="Simpson A.J."/>
            <person name="Almeida N.F.Jr."/>
            <person name="Setubal J.C."/>
            <person name="Kitajima J.P."/>
        </authorList>
    </citation>
    <scope>NUCLEOTIDE SEQUENCE [LARGE SCALE GENOMIC DNA]</scope>
    <source>
        <strain evidence="2">Temecula1 / ATCC 700964</strain>
    </source>
</reference>
<organism evidence="1 2">
    <name type="scientific">Xylella fastidiosa (strain Temecula1 / ATCC 700964)</name>
    <dbReference type="NCBI Taxonomy" id="183190"/>
    <lineage>
        <taxon>Bacteria</taxon>
        <taxon>Pseudomonadati</taxon>
        <taxon>Pseudomonadota</taxon>
        <taxon>Gammaproteobacteria</taxon>
        <taxon>Lysobacterales</taxon>
        <taxon>Lysobacteraceae</taxon>
        <taxon>Xylella</taxon>
    </lineage>
</organism>